<protein>
    <recommendedName>
        <fullName evidence="3">Acyl-CoA oxidase C-terminal domain-containing protein</fullName>
    </recommendedName>
</protein>
<evidence type="ECO:0000256" key="2">
    <source>
        <dbReference type="ARBA" id="ARBA00023002"/>
    </source>
</evidence>
<dbReference type="InterPro" id="IPR002655">
    <property type="entry name" value="Acyl-CoA_oxidase_C"/>
</dbReference>
<feature type="domain" description="Acyl-CoA oxidase C-terminal" evidence="3">
    <location>
        <begin position="264"/>
        <end position="325"/>
    </location>
</feature>
<dbReference type="GO" id="GO:0055088">
    <property type="term" value="P:lipid homeostasis"/>
    <property type="evidence" value="ECO:0007669"/>
    <property type="project" value="TreeGrafter"/>
</dbReference>
<organism evidence="4 5">
    <name type="scientific">Zingiber officinale</name>
    <name type="common">Ginger</name>
    <name type="synonym">Amomum zingiber</name>
    <dbReference type="NCBI Taxonomy" id="94328"/>
    <lineage>
        <taxon>Eukaryota</taxon>
        <taxon>Viridiplantae</taxon>
        <taxon>Streptophyta</taxon>
        <taxon>Embryophyta</taxon>
        <taxon>Tracheophyta</taxon>
        <taxon>Spermatophyta</taxon>
        <taxon>Magnoliopsida</taxon>
        <taxon>Liliopsida</taxon>
        <taxon>Zingiberales</taxon>
        <taxon>Zingiberaceae</taxon>
        <taxon>Zingiber</taxon>
    </lineage>
</organism>
<evidence type="ECO:0000313" key="4">
    <source>
        <dbReference type="EMBL" id="KAG6489353.1"/>
    </source>
</evidence>
<feature type="domain" description="Acyl-CoA oxidase C-terminal" evidence="3">
    <location>
        <begin position="70"/>
        <end position="124"/>
    </location>
</feature>
<dbReference type="AlphaFoldDB" id="A0A8J5FLF8"/>
<dbReference type="Pfam" id="PF01756">
    <property type="entry name" value="ACOX"/>
    <property type="match status" value="3"/>
</dbReference>
<dbReference type="GO" id="GO:0071949">
    <property type="term" value="F:FAD binding"/>
    <property type="evidence" value="ECO:0007669"/>
    <property type="project" value="InterPro"/>
</dbReference>
<dbReference type="SUPFAM" id="SSF47203">
    <property type="entry name" value="Acyl-CoA dehydrogenase C-terminal domain-like"/>
    <property type="match status" value="3"/>
</dbReference>
<keyword evidence="5" id="KW-1185">Reference proteome</keyword>
<dbReference type="Gene3D" id="1.20.140.10">
    <property type="entry name" value="Butyryl-CoA Dehydrogenase, subunit A, domain 3"/>
    <property type="match status" value="2"/>
</dbReference>
<dbReference type="PANTHER" id="PTHR10909">
    <property type="entry name" value="ELECTRON TRANSPORT OXIDOREDUCTASE"/>
    <property type="match status" value="1"/>
</dbReference>
<evidence type="ECO:0000313" key="5">
    <source>
        <dbReference type="Proteomes" id="UP000734854"/>
    </source>
</evidence>
<comment type="similarity">
    <text evidence="1">Belongs to the acyl-CoA oxidase family.</text>
</comment>
<sequence>MKTISQLGTGKQPVGTTAYMGRIQHLMQSKCDVLTVKDGSVAMDVSLAFKCSFNKLQSLSSCAAEDWLKPSVILEAFEARAIRMAVKCAKDISQFPSQEDGFHELSADLMEAAIAHCQLIIVSKEKQISTVYNLIPLLRRQNSSSLTKLLMILSTYIKQHNKVPSFHVTMLRFIDKVQEDIQGRGVKEVLQILCSVYALSLVHKHLGDFITTGYITPKQGALANEKLRSQYSQVCINFPPNSMVFVSYLKLLGGFIEMDQWPLQLRLNAVALVDAFNYTDHYLGSILGRFDGNVYPNLYEAAWNDPLNDSVVPDGYHEYIKPLIQQKLAASRL</sequence>
<reference evidence="4 5" key="1">
    <citation type="submission" date="2020-08" db="EMBL/GenBank/DDBJ databases">
        <title>Plant Genome Project.</title>
        <authorList>
            <person name="Zhang R.-G."/>
        </authorList>
    </citation>
    <scope>NUCLEOTIDE SEQUENCE [LARGE SCALE GENOMIC DNA]</scope>
    <source>
        <tissue evidence="4">Rhizome</tissue>
    </source>
</reference>
<dbReference type="GO" id="GO:0001676">
    <property type="term" value="P:long-chain fatty acid metabolic process"/>
    <property type="evidence" value="ECO:0007669"/>
    <property type="project" value="TreeGrafter"/>
</dbReference>
<gene>
    <name evidence="4" type="ORF">ZIOFF_050622</name>
</gene>
<dbReference type="EMBL" id="JACMSC010000014">
    <property type="protein sequence ID" value="KAG6489353.1"/>
    <property type="molecule type" value="Genomic_DNA"/>
</dbReference>
<feature type="domain" description="Acyl-CoA oxidase C-terminal" evidence="3">
    <location>
        <begin position="159"/>
        <end position="234"/>
    </location>
</feature>
<evidence type="ECO:0000259" key="3">
    <source>
        <dbReference type="Pfam" id="PF01756"/>
    </source>
</evidence>
<dbReference type="GO" id="GO:0005777">
    <property type="term" value="C:peroxisome"/>
    <property type="evidence" value="ECO:0007669"/>
    <property type="project" value="InterPro"/>
</dbReference>
<dbReference type="Proteomes" id="UP000734854">
    <property type="component" value="Unassembled WGS sequence"/>
</dbReference>
<dbReference type="GO" id="GO:0003997">
    <property type="term" value="F:acyl-CoA oxidase activity"/>
    <property type="evidence" value="ECO:0007669"/>
    <property type="project" value="InterPro"/>
</dbReference>
<dbReference type="GO" id="GO:0005504">
    <property type="term" value="F:fatty acid binding"/>
    <property type="evidence" value="ECO:0007669"/>
    <property type="project" value="TreeGrafter"/>
</dbReference>
<dbReference type="PANTHER" id="PTHR10909:SF250">
    <property type="entry name" value="PEROXISOMAL ACYL-COENZYME A OXIDASE 1"/>
    <property type="match status" value="1"/>
</dbReference>
<dbReference type="InterPro" id="IPR036250">
    <property type="entry name" value="AcylCo_DH-like_C"/>
</dbReference>
<evidence type="ECO:0000256" key="1">
    <source>
        <dbReference type="ARBA" id="ARBA00006288"/>
    </source>
</evidence>
<dbReference type="InterPro" id="IPR012258">
    <property type="entry name" value="Acyl-CoA_oxidase"/>
</dbReference>
<comment type="caution">
    <text evidence="4">The sequence shown here is derived from an EMBL/GenBank/DDBJ whole genome shotgun (WGS) entry which is preliminary data.</text>
</comment>
<proteinExistence type="inferred from homology"/>
<name>A0A8J5FLF8_ZINOF</name>
<accession>A0A8J5FLF8</accession>
<keyword evidence="2" id="KW-0560">Oxidoreductase</keyword>
<dbReference type="GO" id="GO:0033540">
    <property type="term" value="P:fatty acid beta-oxidation using acyl-CoA oxidase"/>
    <property type="evidence" value="ECO:0007669"/>
    <property type="project" value="TreeGrafter"/>
</dbReference>